<dbReference type="EMBL" id="AENT01000012">
    <property type="protein sequence ID" value="EFR42998.1"/>
    <property type="molecule type" value="Genomic_DNA"/>
</dbReference>
<dbReference type="OrthoDB" id="9803192at2"/>
<name>E4L898_9FIRM</name>
<evidence type="ECO:0000313" key="1">
    <source>
        <dbReference type="EMBL" id="EFR42998.1"/>
    </source>
</evidence>
<protein>
    <submittedName>
        <fullName evidence="1">Uncharacterized protein</fullName>
    </submittedName>
</protein>
<gene>
    <name evidence="1" type="ORF">HMPREF9220_1081</name>
</gene>
<comment type="caution">
    <text evidence="1">The sequence shown here is derived from an EMBL/GenBank/DDBJ whole genome shotgun (WGS) entry which is preliminary data.</text>
</comment>
<dbReference type="RefSeq" id="WP_007554405.1">
    <property type="nucleotide sequence ID" value="NZ_AENT01000012.1"/>
</dbReference>
<organism evidence="1 2">
    <name type="scientific">Dialister micraerophilus UPII 345-E</name>
    <dbReference type="NCBI Taxonomy" id="910314"/>
    <lineage>
        <taxon>Bacteria</taxon>
        <taxon>Bacillati</taxon>
        <taxon>Bacillota</taxon>
        <taxon>Negativicutes</taxon>
        <taxon>Veillonellales</taxon>
        <taxon>Veillonellaceae</taxon>
        <taxon>Dialister</taxon>
    </lineage>
</organism>
<reference evidence="1 2" key="1">
    <citation type="submission" date="2010-11" db="EMBL/GenBank/DDBJ databases">
        <authorList>
            <person name="Durkin A.S."/>
            <person name="Madupu R."/>
            <person name="Torralba M."/>
            <person name="Gillis M."/>
            <person name="Methe B."/>
            <person name="Sutton G."/>
            <person name="Nelson K.E."/>
        </authorList>
    </citation>
    <scope>NUCLEOTIDE SEQUENCE [LARGE SCALE GENOMIC DNA]</scope>
    <source>
        <strain evidence="1 2">UPII 345-E</strain>
    </source>
</reference>
<sequence length="319" mass="37656">MIEIRNDDKVVQIGSDYKNLVLTRKLRVYDLPLKLKEFVYEDVRKRPDYKSRPQWDIGYDRMFEQGILKLKDFDNGSDPSIVSELTTRMLTLENNELFISIGGIDLERYYKEFMRTGEFAYDWGESWREEKRCKYFRTTNDFTYLTPKRDTEKRQYKFSYLTHEHGDRIHNYDLWIYVWGFLPATCGNYFSIFDEKGGCIFSDAQRPLKIIKALTESRDTWDDTVDITEQSLLRERYTPPENKAISIAALNFSYKALWDGGGLTYGNDASETDIDYLFSPEDNGGRVAYYLTGLSWFCQDDNHKTNKFSQVLFIDVTGY</sequence>
<accession>E4L898</accession>
<dbReference type="AlphaFoldDB" id="E4L898"/>
<proteinExistence type="predicted"/>
<evidence type="ECO:0000313" key="2">
    <source>
        <dbReference type="Proteomes" id="UP000004594"/>
    </source>
</evidence>
<dbReference type="Proteomes" id="UP000004594">
    <property type="component" value="Unassembled WGS sequence"/>
</dbReference>